<name>Q023L5_SOLUE</name>
<dbReference type="Gene3D" id="3.60.21.10">
    <property type="match status" value="1"/>
</dbReference>
<dbReference type="HOGENOM" id="CLU_413256_0_0_0"/>
<dbReference type="SUPFAM" id="SSF52540">
    <property type="entry name" value="P-loop containing nucleoside triphosphate hydrolases"/>
    <property type="match status" value="1"/>
</dbReference>
<reference evidence="2" key="1">
    <citation type="submission" date="2006-10" db="EMBL/GenBank/DDBJ databases">
        <title>Complete sequence of Solibacter usitatus Ellin6076.</title>
        <authorList>
            <consortium name="US DOE Joint Genome Institute"/>
            <person name="Copeland A."/>
            <person name="Lucas S."/>
            <person name="Lapidus A."/>
            <person name="Barry K."/>
            <person name="Detter J.C."/>
            <person name="Glavina del Rio T."/>
            <person name="Hammon N."/>
            <person name="Israni S."/>
            <person name="Dalin E."/>
            <person name="Tice H."/>
            <person name="Pitluck S."/>
            <person name="Thompson L.S."/>
            <person name="Brettin T."/>
            <person name="Bruce D."/>
            <person name="Han C."/>
            <person name="Tapia R."/>
            <person name="Gilna P."/>
            <person name="Schmutz J."/>
            <person name="Larimer F."/>
            <person name="Land M."/>
            <person name="Hauser L."/>
            <person name="Kyrpides N."/>
            <person name="Mikhailova N."/>
            <person name="Janssen P.H."/>
            <person name="Kuske C.R."/>
            <person name="Richardson P."/>
        </authorList>
    </citation>
    <scope>NUCLEOTIDE SEQUENCE</scope>
    <source>
        <strain evidence="2">Ellin6076</strain>
    </source>
</reference>
<dbReference type="eggNOG" id="COG3267">
    <property type="taxonomic scope" value="Bacteria"/>
</dbReference>
<dbReference type="InterPro" id="IPR027417">
    <property type="entry name" value="P-loop_NTPase"/>
</dbReference>
<evidence type="ECO:0000259" key="1">
    <source>
        <dbReference type="Pfam" id="PF00149"/>
    </source>
</evidence>
<feature type="domain" description="Calcineurin-like phosphoesterase" evidence="1">
    <location>
        <begin position="14"/>
        <end position="268"/>
    </location>
</feature>
<dbReference type="InterPro" id="IPR051158">
    <property type="entry name" value="Metallophosphoesterase_sf"/>
</dbReference>
<dbReference type="eggNOG" id="COG1409">
    <property type="taxonomic scope" value="Bacteria"/>
</dbReference>
<organism evidence="2">
    <name type="scientific">Solibacter usitatus (strain Ellin6076)</name>
    <dbReference type="NCBI Taxonomy" id="234267"/>
    <lineage>
        <taxon>Bacteria</taxon>
        <taxon>Pseudomonadati</taxon>
        <taxon>Acidobacteriota</taxon>
        <taxon>Terriglobia</taxon>
        <taxon>Bryobacterales</taxon>
        <taxon>Solibacteraceae</taxon>
        <taxon>Candidatus Solibacter</taxon>
    </lineage>
</organism>
<dbReference type="EMBL" id="CP000473">
    <property type="protein sequence ID" value="ABJ83825.1"/>
    <property type="molecule type" value="Genomic_DNA"/>
</dbReference>
<dbReference type="KEGG" id="sus:Acid_2839"/>
<dbReference type="STRING" id="234267.Acid_2839"/>
<protein>
    <submittedName>
        <fullName evidence="2">Metallophosphoesterase</fullName>
    </submittedName>
</protein>
<dbReference type="InterPro" id="IPR029052">
    <property type="entry name" value="Metallo-depent_PP-like"/>
</dbReference>
<dbReference type="OrthoDB" id="9811542at2"/>
<dbReference type="Pfam" id="PF00149">
    <property type="entry name" value="Metallophos"/>
    <property type="match status" value="1"/>
</dbReference>
<dbReference type="PANTHER" id="PTHR31302">
    <property type="entry name" value="TRANSMEMBRANE PROTEIN WITH METALLOPHOSPHOESTERASE DOMAIN-RELATED"/>
    <property type="match status" value="1"/>
</dbReference>
<dbReference type="InterPro" id="IPR004843">
    <property type="entry name" value="Calcineurin-like_PHP"/>
</dbReference>
<dbReference type="SUPFAM" id="SSF56300">
    <property type="entry name" value="Metallo-dependent phosphatases"/>
    <property type="match status" value="1"/>
</dbReference>
<sequence length="664" mass="74312">MHYWEVRALGSQVRILHLSDLHSRGDRESETWRRRRVLGPPWERNLETIREDGPIDLVFFTGDAADWGLPNEFTAASDFFLSILDKLKVPRERFFVIPGNHDVRRDVEPGAWQKMRALLGSANDPLDVARWAAGGRPPFGAEADLLDRVLERLQPYSEWVSNSLGRPELAPRKGTLGFHSELDLGLGYPVHIIGLNTAWMCGDDSDAGKLWALDDQLMRLVSDARGGPLQGLRILLMHHPFDQLADGAECRALLAGRVDLVLRGHLHKEEVGTWSDPGNTIRQLAAGCLYEGWRADYWPNSCHVLGIDSSPAGQPHRIQLRFRAFSPHSGQWFDDDSLYPETRSGRLMWNLPRPTMAAAAGSEVNPYDPWTPAVPPGFVGRNGTLARLQKAIAEGRSVSLVGDWRIGKSSLLTTCMLGLHESGRTAKLLSGQGREGTSPAIFVECATGVRSGDTPDAAADTLSNWARQAHKPGMLPALLVDEFDAVVTRFDPRFFERLRGMLDYLCLVISSSREIDRIYKDIGRTSPFVNRLELCWVGLIEDEAAEELARRSAPVLPPSARIMVREWAGRHPFFIQLFGRKLVDSCRYGESAECALEQFLAEGGSRLRELWGTLSERDQQIIRASVDAPQTESAARSLRRRGLLTEDGRPFGRLLTEWLLEEKR</sequence>
<proteinExistence type="predicted"/>
<dbReference type="AlphaFoldDB" id="Q023L5"/>
<accession>Q023L5</accession>
<dbReference type="PANTHER" id="PTHR31302:SF0">
    <property type="entry name" value="TRANSMEMBRANE PROTEIN WITH METALLOPHOSPHOESTERASE DOMAIN"/>
    <property type="match status" value="1"/>
</dbReference>
<gene>
    <name evidence="2" type="ordered locus">Acid_2839</name>
</gene>
<evidence type="ECO:0000313" key="2">
    <source>
        <dbReference type="EMBL" id="ABJ83825.1"/>
    </source>
</evidence>
<dbReference type="InParanoid" id="Q023L5"/>
<dbReference type="GO" id="GO:0016787">
    <property type="term" value="F:hydrolase activity"/>
    <property type="evidence" value="ECO:0007669"/>
    <property type="project" value="InterPro"/>
</dbReference>